<protein>
    <submittedName>
        <fullName evidence="2">Uncharacterized protein</fullName>
    </submittedName>
</protein>
<evidence type="ECO:0000313" key="2">
    <source>
        <dbReference type="EMBL" id="CAK9268560.1"/>
    </source>
</evidence>
<sequence length="82" mass="9242">MSQSVRGFRTEEKSQQQQGLPPHMSVRSVFTELKGKDCAFGGGATLEKSNLICFNPLLGFHLRYLTKELWQLFCKSGSDNQC</sequence>
<feature type="region of interest" description="Disordered" evidence="1">
    <location>
        <begin position="1"/>
        <end position="24"/>
    </location>
</feature>
<proteinExistence type="predicted"/>
<gene>
    <name evidence="2" type="ORF">CSSPJE1EN1_LOCUS14038</name>
</gene>
<keyword evidence="3" id="KW-1185">Reference proteome</keyword>
<accession>A0ABP0WS59</accession>
<organism evidence="2 3">
    <name type="scientific">Sphagnum jensenii</name>
    <dbReference type="NCBI Taxonomy" id="128206"/>
    <lineage>
        <taxon>Eukaryota</taxon>
        <taxon>Viridiplantae</taxon>
        <taxon>Streptophyta</taxon>
        <taxon>Embryophyta</taxon>
        <taxon>Bryophyta</taxon>
        <taxon>Sphagnophytina</taxon>
        <taxon>Sphagnopsida</taxon>
        <taxon>Sphagnales</taxon>
        <taxon>Sphagnaceae</taxon>
        <taxon>Sphagnum</taxon>
    </lineage>
</organism>
<dbReference type="EMBL" id="OZ020097">
    <property type="protein sequence ID" value="CAK9268560.1"/>
    <property type="molecule type" value="Genomic_DNA"/>
</dbReference>
<name>A0ABP0WS59_9BRYO</name>
<evidence type="ECO:0000256" key="1">
    <source>
        <dbReference type="SAM" id="MobiDB-lite"/>
    </source>
</evidence>
<evidence type="ECO:0000313" key="3">
    <source>
        <dbReference type="Proteomes" id="UP001497444"/>
    </source>
</evidence>
<dbReference type="Proteomes" id="UP001497444">
    <property type="component" value="Chromosome 2"/>
</dbReference>
<reference evidence="2 3" key="1">
    <citation type="submission" date="2024-02" db="EMBL/GenBank/DDBJ databases">
        <authorList>
            <consortium name="ELIXIR-Norway"/>
            <consortium name="Elixir Norway"/>
        </authorList>
    </citation>
    <scope>NUCLEOTIDE SEQUENCE [LARGE SCALE GENOMIC DNA]</scope>
</reference>